<evidence type="ECO:0000313" key="2">
    <source>
        <dbReference type="EMBL" id="PJA89761.1"/>
    </source>
</evidence>
<dbReference type="EMBL" id="PFVJ01000053">
    <property type="protein sequence ID" value="PJA89761.1"/>
    <property type="molecule type" value="Genomic_DNA"/>
</dbReference>
<comment type="caution">
    <text evidence="2">The sequence shown here is derived from an EMBL/GenBank/DDBJ whole genome shotgun (WGS) entry which is preliminary data.</text>
</comment>
<feature type="domain" description="TraC-like" evidence="1">
    <location>
        <begin position="26"/>
        <end position="173"/>
    </location>
</feature>
<dbReference type="Proteomes" id="UP000230843">
    <property type="component" value="Unassembled WGS sequence"/>
</dbReference>
<gene>
    <name evidence="2" type="ORF">CO137_02520</name>
</gene>
<protein>
    <recommendedName>
        <fullName evidence="1">TraC-like domain-containing protein</fullName>
    </recommendedName>
</protein>
<organism evidence="2 3">
    <name type="scientific">Candidatus Magasanikbacteria bacterium CG_4_9_14_3_um_filter_32_9</name>
    <dbReference type="NCBI Taxonomy" id="1974644"/>
    <lineage>
        <taxon>Bacteria</taxon>
        <taxon>Candidatus Magasanikiibacteriota</taxon>
    </lineage>
</organism>
<proteinExistence type="predicted"/>
<dbReference type="Pfam" id="PF26593">
    <property type="entry name" value="TraC-like"/>
    <property type="match status" value="1"/>
</dbReference>
<sequence>MSKNTKKKKGQKPASQSYLPIAQIKDGVVVLKDGTLRSVLLVSSINFALKSEDEQNALISSYVSFLNSLEYPLQVVIQSRKLQIQPYIENLRKMQKEQTNELLKAQIGDYGSFISELVEIGEIMSKRFYVVIPYDPLSNKKKSFWSRLQEAVKPVSSIRLKGERFDKRKEDLEMRVRQATSGLQSMGLQVVQMDTQALIELYYSTYNPDMAYAQQLQDINKIQVEQI</sequence>
<accession>A0A2M7Z6L0</accession>
<evidence type="ECO:0000313" key="3">
    <source>
        <dbReference type="Proteomes" id="UP000230843"/>
    </source>
</evidence>
<name>A0A2M7Z6L0_9BACT</name>
<dbReference type="InterPro" id="IPR058596">
    <property type="entry name" value="TraC-like_dom"/>
</dbReference>
<dbReference type="AlphaFoldDB" id="A0A2M7Z6L0"/>
<reference evidence="3" key="1">
    <citation type="submission" date="2017-09" db="EMBL/GenBank/DDBJ databases">
        <title>Depth-based differentiation of microbial function through sediment-hosted aquifers and enrichment of novel symbionts in the deep terrestrial subsurface.</title>
        <authorList>
            <person name="Probst A.J."/>
            <person name="Ladd B."/>
            <person name="Jarett J.K."/>
            <person name="Geller-Mcgrath D.E."/>
            <person name="Sieber C.M.K."/>
            <person name="Emerson J.B."/>
            <person name="Anantharaman K."/>
            <person name="Thomas B.C."/>
            <person name="Malmstrom R."/>
            <person name="Stieglmeier M."/>
            <person name="Klingl A."/>
            <person name="Woyke T."/>
            <person name="Ryan C.M."/>
            <person name="Banfield J.F."/>
        </authorList>
    </citation>
    <scope>NUCLEOTIDE SEQUENCE [LARGE SCALE GENOMIC DNA]</scope>
</reference>
<evidence type="ECO:0000259" key="1">
    <source>
        <dbReference type="Pfam" id="PF26593"/>
    </source>
</evidence>